<keyword evidence="1" id="KW-1005">Bacterial flagellum biogenesis</keyword>
<accession>A0A1J5RLF4</accession>
<evidence type="ECO:0000256" key="1">
    <source>
        <dbReference type="ARBA" id="ARBA00022795"/>
    </source>
</evidence>
<evidence type="ECO:0000313" key="4">
    <source>
        <dbReference type="EMBL" id="OIQ90363.1"/>
    </source>
</evidence>
<feature type="domain" description="FlgD Tudor-like" evidence="3">
    <location>
        <begin position="93"/>
        <end position="230"/>
    </location>
</feature>
<dbReference type="EMBL" id="MLJW01000295">
    <property type="protein sequence ID" value="OIQ90363.1"/>
    <property type="molecule type" value="Genomic_DNA"/>
</dbReference>
<sequence>MTTPINNSTNALISSLQTSSSAATSGSSASGMSALANANSFYNLLVTQLTNQDPLNPMSNSDLSAQLAQFSTASGVQSIQQSMAALTAQLAQSQGLQAANLVGHNVVFDSNSMSLGTSGGSAGGFTLSGAAAGVQVQVLDSSGQTVDTMDLGALPAGVQSFSWDGKNSSGQQAAAGNYTFNVQAVDSSGNAVGATPFGTGTVQAVLLGGSNGASLQIQGQNGSIPLSNIQGVV</sequence>
<evidence type="ECO:0000259" key="3">
    <source>
        <dbReference type="Pfam" id="PF13861"/>
    </source>
</evidence>
<dbReference type="AlphaFoldDB" id="A0A1J5RLF4"/>
<reference evidence="4" key="1">
    <citation type="submission" date="2016-10" db="EMBL/GenBank/DDBJ databases">
        <title>Sequence of Gallionella enrichment culture.</title>
        <authorList>
            <person name="Poehlein A."/>
            <person name="Muehling M."/>
            <person name="Daniel R."/>
        </authorList>
    </citation>
    <scope>NUCLEOTIDE SEQUENCE</scope>
</reference>
<proteinExistence type="predicted"/>
<dbReference type="Pfam" id="PF03963">
    <property type="entry name" value="FlgD"/>
    <property type="match status" value="1"/>
</dbReference>
<dbReference type="Pfam" id="PF13860">
    <property type="entry name" value="FlgD_ig"/>
    <property type="match status" value="1"/>
</dbReference>
<dbReference type="GO" id="GO:0044781">
    <property type="term" value="P:bacterial-type flagellum organization"/>
    <property type="evidence" value="ECO:0007669"/>
    <property type="project" value="UniProtKB-KW"/>
</dbReference>
<dbReference type="InterPro" id="IPR025965">
    <property type="entry name" value="FlgD/Vpr_Ig-like"/>
</dbReference>
<dbReference type="Pfam" id="PF13861">
    <property type="entry name" value="FLgD_tudor"/>
    <property type="match status" value="1"/>
</dbReference>
<dbReference type="InterPro" id="IPR005648">
    <property type="entry name" value="FlgD"/>
</dbReference>
<gene>
    <name evidence="4" type="primary">flgD_7</name>
    <name evidence="4" type="ORF">GALL_277550</name>
</gene>
<evidence type="ECO:0000259" key="2">
    <source>
        <dbReference type="Pfam" id="PF13860"/>
    </source>
</evidence>
<feature type="domain" description="FlgD/Vpr Ig-like" evidence="2">
    <location>
        <begin position="110"/>
        <end position="186"/>
    </location>
</feature>
<dbReference type="Gene3D" id="2.30.30.910">
    <property type="match status" value="1"/>
</dbReference>
<dbReference type="InterPro" id="IPR025963">
    <property type="entry name" value="FLgD_Tudor"/>
</dbReference>
<protein>
    <submittedName>
        <fullName evidence="4">Basal-body rod modification protein FlgD</fullName>
    </submittedName>
</protein>
<comment type="caution">
    <text evidence="4">The sequence shown here is derived from an EMBL/GenBank/DDBJ whole genome shotgun (WGS) entry which is preliminary data.</text>
</comment>
<name>A0A1J5RLF4_9ZZZZ</name>
<organism evidence="4">
    <name type="scientific">mine drainage metagenome</name>
    <dbReference type="NCBI Taxonomy" id="410659"/>
    <lineage>
        <taxon>unclassified sequences</taxon>
        <taxon>metagenomes</taxon>
        <taxon>ecological metagenomes</taxon>
    </lineage>
</organism>
<dbReference type="Gene3D" id="2.60.40.4070">
    <property type="match status" value="1"/>
</dbReference>